<dbReference type="EMBL" id="PYWC01000001">
    <property type="protein sequence ID" value="PWW80727.1"/>
    <property type="molecule type" value="Genomic_DNA"/>
</dbReference>
<dbReference type="SMART" id="SM00220">
    <property type="entry name" value="S_TKc"/>
    <property type="match status" value="1"/>
</dbReference>
<dbReference type="GO" id="GO:0005524">
    <property type="term" value="F:ATP binding"/>
    <property type="evidence" value="ECO:0007669"/>
    <property type="project" value="InterPro"/>
</dbReference>
<dbReference type="InterPro" id="IPR000719">
    <property type="entry name" value="Prot_kinase_dom"/>
</dbReference>
<dbReference type="AlphaFoldDB" id="A0A317T4L7"/>
<dbReference type="OrthoDB" id="10252171at2759"/>
<evidence type="ECO:0000313" key="2">
    <source>
        <dbReference type="EMBL" id="PWW80727.1"/>
    </source>
</evidence>
<keyword evidence="2" id="KW-0418">Kinase</keyword>
<dbReference type="GO" id="GO:0004674">
    <property type="term" value="F:protein serine/threonine kinase activity"/>
    <property type="evidence" value="ECO:0007669"/>
    <property type="project" value="TreeGrafter"/>
</dbReference>
<dbReference type="Gene3D" id="1.10.510.10">
    <property type="entry name" value="Transferase(Phosphotransferase) domain 1"/>
    <property type="match status" value="1"/>
</dbReference>
<dbReference type="PROSITE" id="PS00108">
    <property type="entry name" value="PROTEIN_KINASE_ST"/>
    <property type="match status" value="1"/>
</dbReference>
<protein>
    <submittedName>
        <fullName evidence="2">Kinase-like protein</fullName>
    </submittedName>
</protein>
<dbReference type="PROSITE" id="PS50011">
    <property type="entry name" value="PROTEIN_KINASE_DOM"/>
    <property type="match status" value="1"/>
</dbReference>
<dbReference type="Pfam" id="PF00069">
    <property type="entry name" value="Pkinase"/>
    <property type="match status" value="1"/>
</dbReference>
<dbReference type="InterPro" id="IPR008271">
    <property type="entry name" value="Ser/Thr_kinase_AS"/>
</dbReference>
<dbReference type="PANTHER" id="PTHR44167">
    <property type="entry name" value="OVARIAN-SPECIFIC SERINE/THREONINE-PROTEIN KINASE LOK-RELATED"/>
    <property type="match status" value="1"/>
</dbReference>
<dbReference type="STRING" id="42249.A0A317T4L7"/>
<proteinExistence type="predicted"/>
<comment type="caution">
    <text evidence="2">The sequence shown here is derived from an EMBL/GenBank/DDBJ whole genome shotgun (WGS) entry which is preliminary data.</text>
</comment>
<evidence type="ECO:0000259" key="1">
    <source>
        <dbReference type="PROSITE" id="PS50011"/>
    </source>
</evidence>
<keyword evidence="3" id="KW-1185">Reference proteome</keyword>
<dbReference type="GO" id="GO:0051598">
    <property type="term" value="P:meiotic recombination checkpoint signaling"/>
    <property type="evidence" value="ECO:0007669"/>
    <property type="project" value="TreeGrafter"/>
</dbReference>
<feature type="non-terminal residue" evidence="2">
    <location>
        <position position="1"/>
    </location>
</feature>
<dbReference type="PANTHER" id="PTHR44167:SF29">
    <property type="entry name" value="SERINE_THREONINE PROTEIN KINASE-43"/>
    <property type="match status" value="1"/>
</dbReference>
<keyword evidence="2" id="KW-0808">Transferase</keyword>
<dbReference type="GO" id="GO:0005737">
    <property type="term" value="C:cytoplasm"/>
    <property type="evidence" value="ECO:0007669"/>
    <property type="project" value="TreeGrafter"/>
</dbReference>
<organism evidence="2 3">
    <name type="scientific">Tuber magnatum</name>
    <name type="common">white Piedmont truffle</name>
    <dbReference type="NCBI Taxonomy" id="42249"/>
    <lineage>
        <taxon>Eukaryota</taxon>
        <taxon>Fungi</taxon>
        <taxon>Dikarya</taxon>
        <taxon>Ascomycota</taxon>
        <taxon>Pezizomycotina</taxon>
        <taxon>Pezizomycetes</taxon>
        <taxon>Pezizales</taxon>
        <taxon>Tuberaceae</taxon>
        <taxon>Tuber</taxon>
    </lineage>
</organism>
<reference evidence="2 3" key="1">
    <citation type="submission" date="2018-03" db="EMBL/GenBank/DDBJ databases">
        <title>Genomes of Pezizomycetes fungi and the evolution of truffles.</title>
        <authorList>
            <person name="Murat C."/>
            <person name="Payen T."/>
            <person name="Noel B."/>
            <person name="Kuo A."/>
            <person name="Martin F.M."/>
        </authorList>
    </citation>
    <scope>NUCLEOTIDE SEQUENCE [LARGE SCALE GENOMIC DNA]</scope>
    <source>
        <strain evidence="2">091103-1</strain>
    </source>
</reference>
<gene>
    <name evidence="2" type="ORF">C7212DRAFT_160390</name>
</gene>
<name>A0A317T4L7_9PEZI</name>
<accession>A0A317T4L7</accession>
<sequence>KELGRGGFSVVNKQREINTSRYRAVKEIDRRRLPSGIDYSRELVVMHESLFMQFLGWFENGNILYIAMEYIEMGDLKKHIGKPLGQRIVQQITNQLLEGLKVMHEKEIAHRDLKPENIFVVSKSPHRVKLGDFGISKRIRVQDLTNYRTQIFTPTYAAPEVLGVDPTTETSVYTKAVDIWSLGCVTYELLVGAKLFRSEGLIYSYFYSRWSLKIYSGT</sequence>
<dbReference type="SUPFAM" id="SSF56112">
    <property type="entry name" value="Protein kinase-like (PK-like)"/>
    <property type="match status" value="1"/>
</dbReference>
<dbReference type="GO" id="GO:0005634">
    <property type="term" value="C:nucleus"/>
    <property type="evidence" value="ECO:0007669"/>
    <property type="project" value="TreeGrafter"/>
</dbReference>
<evidence type="ECO:0000313" key="3">
    <source>
        <dbReference type="Proteomes" id="UP000246991"/>
    </source>
</evidence>
<feature type="domain" description="Protein kinase" evidence="1">
    <location>
        <begin position="1"/>
        <end position="218"/>
    </location>
</feature>
<dbReference type="InterPro" id="IPR011009">
    <property type="entry name" value="Kinase-like_dom_sf"/>
</dbReference>
<dbReference type="Proteomes" id="UP000246991">
    <property type="component" value="Unassembled WGS sequence"/>
</dbReference>